<keyword evidence="6" id="KW-0106">Calcium</keyword>
<evidence type="ECO:0000313" key="17">
    <source>
        <dbReference type="EMBL" id="CAL1170396.1"/>
    </source>
</evidence>
<dbReference type="InterPro" id="IPR018247">
    <property type="entry name" value="EF_Hand_1_Ca_BS"/>
</dbReference>
<evidence type="ECO:0000256" key="1">
    <source>
        <dbReference type="ARBA" id="ARBA00004141"/>
    </source>
</evidence>
<evidence type="ECO:0000256" key="5">
    <source>
        <dbReference type="ARBA" id="ARBA00022692"/>
    </source>
</evidence>
<dbReference type="OrthoDB" id="3556418at2759"/>
<reference evidence="16" key="1">
    <citation type="submission" date="2022-10" db="EMBL/GenBank/DDBJ databases">
        <authorList>
            <person name="Chen Y."/>
            <person name="Dougan E. K."/>
            <person name="Chan C."/>
            <person name="Rhodes N."/>
            <person name="Thang M."/>
        </authorList>
    </citation>
    <scope>NUCLEOTIDE SEQUENCE</scope>
</reference>
<dbReference type="InterPro" id="IPR005821">
    <property type="entry name" value="Ion_trans_dom"/>
</dbReference>
<keyword evidence="8 14" id="KW-1133">Transmembrane helix</keyword>
<dbReference type="PROSITE" id="PS00018">
    <property type="entry name" value="EF_HAND_1"/>
    <property type="match status" value="1"/>
</dbReference>
<evidence type="ECO:0000313" key="16">
    <source>
        <dbReference type="EMBL" id="CAI4017021.1"/>
    </source>
</evidence>
<organism evidence="16">
    <name type="scientific">Cladocopium goreaui</name>
    <dbReference type="NCBI Taxonomy" id="2562237"/>
    <lineage>
        <taxon>Eukaryota</taxon>
        <taxon>Sar</taxon>
        <taxon>Alveolata</taxon>
        <taxon>Dinophyceae</taxon>
        <taxon>Suessiales</taxon>
        <taxon>Symbiodiniaceae</taxon>
        <taxon>Cladocopium</taxon>
    </lineage>
</organism>
<feature type="compositionally biased region" description="Low complexity" evidence="13">
    <location>
        <begin position="59"/>
        <end position="73"/>
    </location>
</feature>
<feature type="compositionally biased region" description="Polar residues" evidence="13">
    <location>
        <begin position="369"/>
        <end position="385"/>
    </location>
</feature>
<proteinExistence type="predicted"/>
<name>A0A9P1GK97_9DINO</name>
<keyword evidence="19" id="KW-1185">Reference proteome</keyword>
<keyword evidence="9" id="KW-0406">Ion transport</keyword>
<dbReference type="Proteomes" id="UP001152797">
    <property type="component" value="Unassembled WGS sequence"/>
</dbReference>
<dbReference type="EMBL" id="CAMXCT030006615">
    <property type="protein sequence ID" value="CAL4804333.1"/>
    <property type="molecule type" value="Genomic_DNA"/>
</dbReference>
<feature type="transmembrane region" description="Helical" evidence="14">
    <location>
        <begin position="2644"/>
        <end position="2667"/>
    </location>
</feature>
<feature type="region of interest" description="Disordered" evidence="13">
    <location>
        <begin position="220"/>
        <end position="245"/>
    </location>
</feature>
<dbReference type="GO" id="GO:0008331">
    <property type="term" value="F:high voltage-gated calcium channel activity"/>
    <property type="evidence" value="ECO:0007669"/>
    <property type="project" value="TreeGrafter"/>
</dbReference>
<feature type="compositionally biased region" description="Acidic residues" evidence="13">
    <location>
        <begin position="694"/>
        <end position="707"/>
    </location>
</feature>
<evidence type="ECO:0000256" key="3">
    <source>
        <dbReference type="ARBA" id="ARBA00022568"/>
    </source>
</evidence>
<keyword evidence="11" id="KW-0325">Glycoprotein</keyword>
<evidence type="ECO:0000256" key="9">
    <source>
        <dbReference type="ARBA" id="ARBA00023065"/>
    </source>
</evidence>
<gene>
    <name evidence="16" type="ORF">C1SCF055_LOCUS41699</name>
</gene>
<feature type="region of interest" description="Disordered" evidence="13">
    <location>
        <begin position="626"/>
        <end position="743"/>
    </location>
</feature>
<accession>A0A9P1GK97</accession>
<feature type="domain" description="Integrase catalytic" evidence="15">
    <location>
        <begin position="1369"/>
        <end position="1536"/>
    </location>
</feature>
<dbReference type="GO" id="GO:0003676">
    <property type="term" value="F:nucleic acid binding"/>
    <property type="evidence" value="ECO:0007669"/>
    <property type="project" value="InterPro"/>
</dbReference>
<feature type="transmembrane region" description="Helical" evidence="14">
    <location>
        <begin position="2538"/>
        <end position="2558"/>
    </location>
</feature>
<evidence type="ECO:0000256" key="11">
    <source>
        <dbReference type="ARBA" id="ARBA00023180"/>
    </source>
</evidence>
<keyword evidence="7" id="KW-0851">Voltage-gated channel</keyword>
<evidence type="ECO:0000256" key="4">
    <source>
        <dbReference type="ARBA" id="ARBA00022673"/>
    </source>
</evidence>
<dbReference type="SUPFAM" id="SSF53098">
    <property type="entry name" value="Ribonuclease H-like"/>
    <property type="match status" value="1"/>
</dbReference>
<dbReference type="SUPFAM" id="SSF81324">
    <property type="entry name" value="Voltage-gated potassium channels"/>
    <property type="match status" value="1"/>
</dbReference>
<evidence type="ECO:0000256" key="7">
    <source>
        <dbReference type="ARBA" id="ARBA00022882"/>
    </source>
</evidence>
<evidence type="ECO:0000256" key="10">
    <source>
        <dbReference type="ARBA" id="ARBA00023136"/>
    </source>
</evidence>
<dbReference type="GO" id="GO:0005891">
    <property type="term" value="C:voltage-gated calcium channel complex"/>
    <property type="evidence" value="ECO:0007669"/>
    <property type="project" value="TreeGrafter"/>
</dbReference>
<evidence type="ECO:0000313" key="19">
    <source>
        <dbReference type="Proteomes" id="UP001152797"/>
    </source>
</evidence>
<evidence type="ECO:0000259" key="15">
    <source>
        <dbReference type="PROSITE" id="PS50994"/>
    </source>
</evidence>
<comment type="subcellular location">
    <subcellularLocation>
        <location evidence="1">Membrane</location>
        <topology evidence="1">Multi-pass membrane protein</topology>
    </subcellularLocation>
</comment>
<evidence type="ECO:0000256" key="14">
    <source>
        <dbReference type="SAM" id="Phobius"/>
    </source>
</evidence>
<dbReference type="Pfam" id="PF00520">
    <property type="entry name" value="Ion_trans"/>
    <property type="match status" value="1"/>
</dbReference>
<feature type="region of interest" description="Disordered" evidence="13">
    <location>
        <begin position="313"/>
        <end position="385"/>
    </location>
</feature>
<keyword evidence="5 14" id="KW-0812">Transmembrane</keyword>
<keyword evidence="12" id="KW-0407">Ion channel</keyword>
<dbReference type="GO" id="GO:0015074">
    <property type="term" value="P:DNA integration"/>
    <property type="evidence" value="ECO:0007669"/>
    <property type="project" value="InterPro"/>
</dbReference>
<dbReference type="Gene3D" id="1.10.287.70">
    <property type="match status" value="1"/>
</dbReference>
<feature type="compositionally biased region" description="Low complexity" evidence="13">
    <location>
        <begin position="2955"/>
        <end position="2974"/>
    </location>
</feature>
<feature type="transmembrane region" description="Helical" evidence="14">
    <location>
        <begin position="2721"/>
        <end position="2744"/>
    </location>
</feature>
<dbReference type="InterPro" id="IPR027359">
    <property type="entry name" value="Volt_channel_dom_sf"/>
</dbReference>
<feature type="compositionally biased region" description="Low complexity" evidence="13">
    <location>
        <begin position="647"/>
        <end position="667"/>
    </location>
</feature>
<dbReference type="InterPro" id="IPR001584">
    <property type="entry name" value="Integrase_cat-core"/>
</dbReference>
<evidence type="ECO:0000256" key="12">
    <source>
        <dbReference type="ARBA" id="ARBA00023303"/>
    </source>
</evidence>
<evidence type="ECO:0000256" key="8">
    <source>
        <dbReference type="ARBA" id="ARBA00022989"/>
    </source>
</evidence>
<feature type="compositionally biased region" description="Acidic residues" evidence="13">
    <location>
        <begin position="725"/>
        <end position="740"/>
    </location>
</feature>
<feature type="region of interest" description="Disordered" evidence="13">
    <location>
        <begin position="1997"/>
        <end position="2025"/>
    </location>
</feature>
<evidence type="ECO:0000256" key="2">
    <source>
        <dbReference type="ARBA" id="ARBA00022448"/>
    </source>
</evidence>
<comment type="caution">
    <text evidence="16">The sequence shown here is derived from an EMBL/GenBank/DDBJ whole genome shotgun (WGS) entry which is preliminary data.</text>
</comment>
<protein>
    <submittedName>
        <fullName evidence="18">Voltage-dependent L-type calcium channel subunit alpha-1C</fullName>
    </submittedName>
</protein>
<evidence type="ECO:0000256" key="13">
    <source>
        <dbReference type="SAM" id="MobiDB-lite"/>
    </source>
</evidence>
<evidence type="ECO:0000313" key="18">
    <source>
        <dbReference type="EMBL" id="CAL4804333.1"/>
    </source>
</evidence>
<feature type="region of interest" description="Disordered" evidence="13">
    <location>
        <begin position="2936"/>
        <end position="2978"/>
    </location>
</feature>
<reference evidence="17" key="2">
    <citation type="submission" date="2024-04" db="EMBL/GenBank/DDBJ databases">
        <authorList>
            <person name="Chen Y."/>
            <person name="Shah S."/>
            <person name="Dougan E. K."/>
            <person name="Thang M."/>
            <person name="Chan C."/>
        </authorList>
    </citation>
    <scope>NUCLEOTIDE SEQUENCE [LARGE SCALE GENOMIC DNA]</scope>
</reference>
<sequence>MATMDREAFAEYLDSSWLDFRQRLLAVYPEASVASVSAASGGSSGFYDSEFYSRGILENSSSDYDPSDPNTSTGSLAPAQEKEFSVGSRMYSDEDEENERGGHDPESNELLAGALADRSKEQVEAARNRLRLRLGATSSNKLVSGKRLLEAVQSLGLTKYTEEDMNGFVNQLADWINLTFEGEDKTKNSKSGRKSKRRNTFENSLNLGIFSFQGMPTTETKKLGKPKWSYPQDQSIDRGRSSFGSKPITPHMYEVREERCHYNVVPAQPLVDVFLATEEEAMKKVFGAAHFKQYQAMREILLLVESVELQPDSRAPRFWPPPDPSEGSLDDDGHERHAESEHPTEDPVVDPDLQRPRRRRRRKRPDVEQSPQSDRSSQCSELSQRSGELLGDLNRSLNDLVTTLKNANVPNLKTNTNNADGSSSQDSWNSRKGPERGLRFRSGAPPAPPAWRYSRDDIRSFAKWQNKLQVWKRQIQAYMPLRDAALMLYTSLSGEPEEELEHIDLDRLHSSTGIDYVESLLKKGLETKMVYQKRKLMSEFETIVRQSNESMRAFVNRYRRAERALESVGVTASGMYDSESMGNRLLERSRLSPENGRLVLIGSAFNLSFEAIAESLCMSFPEHKPPPPLFGKDGQPIKAFQPRRDWSSSSSSTSASTSSAASQSSKGNKGKSKGSGKSGFAPRHAFATEHQDLDPVEEEQKEPDAESYYDVQDAVEPDGQPQQDEPAEEHDVDGEAESEGVDLQSVAEVLTVTAKKLQSITLGRKYSGNRSIQDRKRTSHCSACGSVGHWAGDAECTVSSKGAGKGHSKDGKSQPDKGGKPAKKVFFTMSQDQDSEPRHLPTDHPEALILAVLNLELMTLRWMSRMVKVGLASYVWLTLRERWEMRQEQEVLASQMRSMLGGHWARTIGKLFFAAALTFKHFAGILDVEEIPQHVLDDLNLLTAENIHQIHQVHYQRLLNMAAEGPPNPELEMEWQETGSQEDLYDWGEARHALQVEADTYEALANKHRYSRNKVDILETFAGNALISKNASKYGLTAAMPLDYNTGTDLSTVEGKNSKGEPIKKTFQFASNNPMLLEFLTKKLSAEQLALCVPLEGKEVTLSQHYPMGLVQAILKGIKKVAQLRNPCRFQPKQVLASFSMPVDDQQSWRNVMELASQHMDFLTSRDAIIQPHEPLYAQVQAMLPWQLTRVQVARRPLVNRHPLHFPYTHRGAALRYVDNPEVDVITEDLTELRFPRSRFKAPVELGIFWYGYPNETDEEQGIPAEEAMMRDGVPVDEAGNFQPSQASQPIQNSEIYHDEITFPNSTGIDRSIKVSVSRMHKNLGHLPGPEMLKLLALNGITSDQVIKCIKNMQCAACARSRAPLRPNPAAAPPQCIGQFADNLQADIFYLRDLTSKNHPVLGVICEATHLHAATRLTSRNPSEVFEALRLCWLQNFGFPLRLAVDDDGAFKAEFDEKMSAGGAYLDVIPGEAHYKLGVIERHNGTLRMLLERIVDSMPCTDADDIDLAIVSALQAKNSATWSSGRPPYIAAFGKIPRVGTDLLSDPRALISGSSRSEAQQQSALMRCEALKAIAEASASSTLRRALLRKTSQQLQLEPQPGSLLAYWRWTTRSHRKRGGYRIARYLGKDPDGKTLWLQSGSHTVKVADTQVRDVFGYEDYVPDRQDLQALKNAEDNIRSDLWTDETLPEEVHPPDQVAEASGELDLDFEYPEVNAPIAPQLEAVEAPSTSNLQVRYKADKQNLHTHLTDTPTPPEHPQMRHHTHTAAMPPLPQPHLHPSIRTAQQQTDPNIQPAVDLTDDLDDPGQFVPRTPPELMEDAQQAAQDPYQDQIEATSVLKRPFETLAAQLTRARRVAQKSYELYNYRSFYGPPLQGLRCWARLDLLTKSPKKTMSTGPPMSSVKWRRTLDATSGDIIFEGPFNDNDDEEAHHFGSELSTLTELWHVGAKQAPSFFASDRELNSFEPGWDGSPDNCFPSSSKTFITAYVNELAEKEGDFETTLSESDEEFDDMSKGMPRKTRKEQKAQEKELSWREIMQQSDDYIQAFVEATIKEANSFTTWKSLQPIPEDEARRILNDPKLKKRIITSRGCYRDKNKNVPPLKAKTRIVCRGNQDPDLVNLTRQAPTPTRTSEMLVYIIFVSGANSKAFGSRDVWLLWCGDASTAFLQGDPDWSERAGKLYLKPPRDPIVERAKVFKSQLYEITGNIYGLSNAPYTWAVEVSRRLEAIGFICHSFDKMLFWFPDPHNAPAPCALLICYVDDFLLTHNSSFPFEKFQASFKWGSQQYAQPGAPLTFKGKEIHICHDEKNELYVKITQTTFINSLDKGMKIPKGKMNAKISDEHWPEFRSVSGCLQWLAGQCRLDLASAVSLSNRGSETTYADLDALNQTLDFAKSTAELGICIRAVPIDQSTVIVGYSDASWANAQGSASQHGQIIMLTSANVTECTSIGAIADWKTGRSKRVCRSTLAAEAVSADTATDRLAGDTNRLVAELTFVRINDLAAPPEPVHPLTYIEPVVALLIVGNGVMIGFQSDPGYENWHGWPFLELGFACLLILEVLLRMHWLKCARYWCGPDRIWNWFDLFLVAVGISDFCLQLFGTDASIQHASLLRFCRLIRLVRIVKVFRIRIMRDLRLMVKGLIAGIRTLFLAFILLFAVLYVMSGFATLTIGNSETAEKLGLTEYFYNIPRSMFTAFRCFTGERVNEAGQPIHYMLAAEFGSPFVLAYVASYMLVTMGIFNVILAVYVDITMKAAKETDAVTAEQYSRESIRIARTTRELLKKFSLAHRVYHLNEGEEEEEDKAEAEESTRTKLAKMKTTTMFEEDGMHEKIAISKKLFLLVVQDQTVQALMDELDLPPDRANLFEIIDADGSGTLQITELLHGLLKIRGEINKSDAVASLLATRAVQHQVAELQERNQVELALIRRELQEQRDERFRLLPLPKMKKEQSGSRPRRSASAKSESAVPSAPSSPTLSVPKPLQAAAVEQTEAITIHAPLPYMRILKPPVKPELSESALIRSTS</sequence>
<feature type="region of interest" description="Disordered" evidence="13">
    <location>
        <begin position="58"/>
        <end position="108"/>
    </location>
</feature>
<feature type="compositionally biased region" description="Basic and acidic residues" evidence="13">
    <location>
        <begin position="807"/>
        <end position="819"/>
    </location>
</feature>
<evidence type="ECO:0000256" key="6">
    <source>
        <dbReference type="ARBA" id="ARBA00022837"/>
    </source>
</evidence>
<dbReference type="InterPro" id="IPR036397">
    <property type="entry name" value="RNaseH_sf"/>
</dbReference>
<dbReference type="InterPro" id="IPR050599">
    <property type="entry name" value="VDCC_alpha-1_subunit"/>
</dbReference>
<feature type="compositionally biased region" description="Polar residues" evidence="13">
    <location>
        <begin position="408"/>
        <end position="430"/>
    </location>
</feature>
<feature type="compositionally biased region" description="Basic and acidic residues" evidence="13">
    <location>
        <begin position="331"/>
        <end position="345"/>
    </location>
</feature>
<keyword evidence="2" id="KW-0813">Transport</keyword>
<keyword evidence="3" id="KW-0109">Calcium transport</keyword>
<dbReference type="GO" id="GO:0098703">
    <property type="term" value="P:calcium ion import across plasma membrane"/>
    <property type="evidence" value="ECO:0007669"/>
    <property type="project" value="TreeGrafter"/>
</dbReference>
<dbReference type="Gene3D" id="3.30.420.10">
    <property type="entry name" value="Ribonuclease H-like superfamily/Ribonuclease H"/>
    <property type="match status" value="1"/>
</dbReference>
<keyword evidence="4" id="KW-0107">Calcium channel</keyword>
<dbReference type="PANTHER" id="PTHR45628">
    <property type="entry name" value="VOLTAGE-DEPENDENT CALCIUM CHANNEL TYPE A SUBUNIT ALPHA-1"/>
    <property type="match status" value="1"/>
</dbReference>
<dbReference type="EMBL" id="CAMXCT020006615">
    <property type="protein sequence ID" value="CAL1170396.1"/>
    <property type="molecule type" value="Genomic_DNA"/>
</dbReference>
<dbReference type="InterPro" id="IPR012337">
    <property type="entry name" value="RNaseH-like_sf"/>
</dbReference>
<dbReference type="PROSITE" id="PS50994">
    <property type="entry name" value="INTEGRASE"/>
    <property type="match status" value="1"/>
</dbReference>
<keyword evidence="10 14" id="KW-0472">Membrane</keyword>
<dbReference type="PANTHER" id="PTHR45628:SF7">
    <property type="entry name" value="VOLTAGE-DEPENDENT CALCIUM CHANNEL TYPE A SUBUNIT ALPHA-1"/>
    <property type="match status" value="1"/>
</dbReference>
<feature type="region of interest" description="Disordered" evidence="13">
    <location>
        <begin position="799"/>
        <end position="822"/>
    </location>
</feature>
<feature type="region of interest" description="Disordered" evidence="13">
    <location>
        <begin position="408"/>
        <end position="451"/>
    </location>
</feature>
<dbReference type="Gene3D" id="1.20.120.350">
    <property type="entry name" value="Voltage-gated potassium channels. Chain C"/>
    <property type="match status" value="1"/>
</dbReference>
<dbReference type="EMBL" id="CAMXCT010006615">
    <property type="protein sequence ID" value="CAI4017021.1"/>
    <property type="molecule type" value="Genomic_DNA"/>
</dbReference>